<sequence length="427" mass="48647">MEQQRKAIASKIGLFLEEDIPSPQSIFIQDSQSIDFTIEFLRDTLPSQTPFISTSEAYNARLVVERILTAYNVDGASTNPVERLIDGLSNFQGDFTKRYIVITEAHRLKNYDNLLIPLLRLPEIIQLPFTLIMTSKQPFTTLRPTNGLSPDPILVNIPPVSSKDIYDYLIQNCPSDVGENLHSTYQALCNFIMSSTTALNTQPKELLKITRRAWPKFIEPWTERDARPTMRDNELLTLTFARASRGIIQSINSNLPDNMDLLQASLPTDLTRCAQLLLIASYLASYNPPKQDVQMLSISLDKQKLVHRRKDAKSRPAQQLLGPKNFSFDRWLHIYGALLHFINDTSLTAYSLTNLKNDHRVFTDNELGQVDVLQNISHLTRIKMVQRTCPYERLDGMTFKCAIGYHVASNLANSFGVKLHEFLWDIS</sequence>
<evidence type="ECO:0000259" key="4">
    <source>
        <dbReference type="Pfam" id="PF14630"/>
    </source>
</evidence>
<dbReference type="InterPro" id="IPR020796">
    <property type="entry name" value="ORC5"/>
</dbReference>
<name>I4Y912_WALMC</name>
<evidence type="ECO:0000313" key="7">
    <source>
        <dbReference type="Proteomes" id="UP000005242"/>
    </source>
</evidence>
<dbReference type="PANTHER" id="PTHR12705">
    <property type="entry name" value="ORIGIN RECOGNITION COMPLEX SUBUNIT 5"/>
    <property type="match status" value="1"/>
</dbReference>
<evidence type="ECO:0008006" key="8">
    <source>
        <dbReference type="Google" id="ProtNLM"/>
    </source>
</evidence>
<evidence type="ECO:0000256" key="2">
    <source>
        <dbReference type="ARBA" id="ARBA00022705"/>
    </source>
</evidence>
<dbReference type="PANTHER" id="PTHR12705:SF0">
    <property type="entry name" value="ORIGIN RECOGNITION COMPLEX SUBUNIT 5"/>
    <property type="match status" value="1"/>
</dbReference>
<proteinExistence type="predicted"/>
<dbReference type="Proteomes" id="UP000005242">
    <property type="component" value="Unassembled WGS sequence"/>
</dbReference>
<dbReference type="InterPro" id="IPR047088">
    <property type="entry name" value="ORC5_C"/>
</dbReference>
<dbReference type="InterPro" id="IPR048866">
    <property type="entry name" value="ORC5_lid"/>
</dbReference>
<organism evidence="6 7">
    <name type="scientific">Wallemia mellicola (strain ATCC MYA-4683 / CBS 633.66)</name>
    <name type="common">Wallemia sebi (CBS 633.66)</name>
    <dbReference type="NCBI Taxonomy" id="671144"/>
    <lineage>
        <taxon>Eukaryota</taxon>
        <taxon>Fungi</taxon>
        <taxon>Dikarya</taxon>
        <taxon>Basidiomycota</taxon>
        <taxon>Wallemiomycotina</taxon>
        <taxon>Wallemiomycetes</taxon>
        <taxon>Wallemiales</taxon>
        <taxon>Wallemiaceae</taxon>
        <taxon>Wallemia</taxon>
    </lineage>
</organism>
<dbReference type="STRING" id="671144.I4Y912"/>
<dbReference type="GO" id="GO:0003688">
    <property type="term" value="F:DNA replication origin binding"/>
    <property type="evidence" value="ECO:0007669"/>
    <property type="project" value="TreeGrafter"/>
</dbReference>
<evidence type="ECO:0000256" key="1">
    <source>
        <dbReference type="ARBA" id="ARBA00004123"/>
    </source>
</evidence>
<dbReference type="RefSeq" id="XP_006959480.1">
    <property type="nucleotide sequence ID" value="XM_006959418.1"/>
</dbReference>
<evidence type="ECO:0000259" key="5">
    <source>
        <dbReference type="Pfam" id="PF21639"/>
    </source>
</evidence>
<dbReference type="Pfam" id="PF14630">
    <property type="entry name" value="ORC5_C"/>
    <property type="match status" value="1"/>
</dbReference>
<dbReference type="OMA" id="QLRRWHG"/>
<dbReference type="Pfam" id="PF21639">
    <property type="entry name" value="ORC5_lid"/>
    <property type="match status" value="1"/>
</dbReference>
<dbReference type="InParanoid" id="I4Y912"/>
<dbReference type="GeneID" id="18475013"/>
<dbReference type="eggNOG" id="KOG2543">
    <property type="taxonomic scope" value="Eukaryota"/>
</dbReference>
<keyword evidence="3" id="KW-0539">Nucleus</keyword>
<feature type="domain" description="ORC5 lid" evidence="5">
    <location>
        <begin position="185"/>
        <end position="234"/>
    </location>
</feature>
<keyword evidence="7" id="KW-1185">Reference proteome</keyword>
<dbReference type="EMBL" id="JH668239">
    <property type="protein sequence ID" value="EIM20454.1"/>
    <property type="molecule type" value="Genomic_DNA"/>
</dbReference>
<dbReference type="KEGG" id="wse:WALSEDRAFT_65360"/>
<accession>I4Y912</accession>
<protein>
    <recommendedName>
        <fullName evidence="8">Origin recognition complex subunit 5</fullName>
    </recommendedName>
</protein>
<dbReference type="OrthoDB" id="365981at2759"/>
<comment type="subcellular location">
    <subcellularLocation>
        <location evidence="1">Nucleus</location>
    </subcellularLocation>
</comment>
<dbReference type="HOGENOM" id="CLU_642829_0_0_1"/>
<dbReference type="GO" id="GO:0006270">
    <property type="term" value="P:DNA replication initiation"/>
    <property type="evidence" value="ECO:0007669"/>
    <property type="project" value="TreeGrafter"/>
</dbReference>
<evidence type="ECO:0000256" key="3">
    <source>
        <dbReference type="ARBA" id="ARBA00023242"/>
    </source>
</evidence>
<feature type="domain" description="Origin recognition complex subunit 5 C-terminal" evidence="4">
    <location>
        <begin position="270"/>
        <end position="423"/>
    </location>
</feature>
<gene>
    <name evidence="6" type="ORF">WALSEDRAFT_65360</name>
</gene>
<keyword evidence="2" id="KW-0235">DNA replication</keyword>
<reference evidence="6 7" key="1">
    <citation type="journal article" date="2012" name="Fungal Genet. Biol.">
        <title>The genome of the xerotolerant mold Wallemia sebi reveals adaptations to osmotic stress and suggests cryptic sexual reproduction.</title>
        <authorList>
            <person name="Padamsee M."/>
            <person name="Kumar T.K.A."/>
            <person name="Riley R."/>
            <person name="Binder M."/>
            <person name="Boyd A."/>
            <person name="Calvo A.M."/>
            <person name="Furukawa K."/>
            <person name="Hesse C."/>
            <person name="Hohmann S."/>
            <person name="James T.Y."/>
            <person name="LaButti K."/>
            <person name="Lapidus A."/>
            <person name="Lindquist E."/>
            <person name="Lucas S."/>
            <person name="Miller K."/>
            <person name="Shantappa S."/>
            <person name="Grigoriev I.V."/>
            <person name="Hibbett D.S."/>
            <person name="McLaughlin D.J."/>
            <person name="Spatafora J.W."/>
            <person name="Aime M.C."/>
        </authorList>
    </citation>
    <scope>NUCLEOTIDE SEQUENCE [LARGE SCALE GENOMIC DNA]</scope>
    <source>
        <strain evidence="7">ATCC MYA-4683 / CBS 633.66</strain>
    </source>
</reference>
<dbReference type="AlphaFoldDB" id="I4Y912"/>
<evidence type="ECO:0000313" key="6">
    <source>
        <dbReference type="EMBL" id="EIM20454.1"/>
    </source>
</evidence>
<dbReference type="GO" id="GO:0005664">
    <property type="term" value="C:nuclear origin of replication recognition complex"/>
    <property type="evidence" value="ECO:0007669"/>
    <property type="project" value="TreeGrafter"/>
</dbReference>